<dbReference type="OrthoDB" id="7295497at2759"/>
<dbReference type="EMBL" id="ML977316">
    <property type="protein sequence ID" value="KAF2118628.1"/>
    <property type="molecule type" value="Genomic_DNA"/>
</dbReference>
<dbReference type="PROSITE" id="PS50157">
    <property type="entry name" value="ZINC_FINGER_C2H2_2"/>
    <property type="match status" value="1"/>
</dbReference>
<dbReference type="AlphaFoldDB" id="A0A6A5ZJL5"/>
<protein>
    <recommendedName>
        <fullName evidence="2">C2H2-type domain-containing protein</fullName>
    </recommendedName>
</protein>
<keyword evidence="1" id="KW-0863">Zinc-finger</keyword>
<dbReference type="PROSITE" id="PS00028">
    <property type="entry name" value="ZINC_FINGER_C2H2_1"/>
    <property type="match status" value="1"/>
</dbReference>
<evidence type="ECO:0000313" key="3">
    <source>
        <dbReference type="EMBL" id="KAF2118628.1"/>
    </source>
</evidence>
<keyword evidence="4" id="KW-1185">Reference proteome</keyword>
<organism evidence="3 4">
    <name type="scientific">Lophiotrema nucula</name>
    <dbReference type="NCBI Taxonomy" id="690887"/>
    <lineage>
        <taxon>Eukaryota</taxon>
        <taxon>Fungi</taxon>
        <taxon>Dikarya</taxon>
        <taxon>Ascomycota</taxon>
        <taxon>Pezizomycotina</taxon>
        <taxon>Dothideomycetes</taxon>
        <taxon>Pleosporomycetidae</taxon>
        <taxon>Pleosporales</taxon>
        <taxon>Lophiotremataceae</taxon>
        <taxon>Lophiotrema</taxon>
    </lineage>
</organism>
<proteinExistence type="predicted"/>
<evidence type="ECO:0000256" key="1">
    <source>
        <dbReference type="PROSITE-ProRule" id="PRU00042"/>
    </source>
</evidence>
<evidence type="ECO:0000313" key="4">
    <source>
        <dbReference type="Proteomes" id="UP000799770"/>
    </source>
</evidence>
<sequence length="203" mass="22933">MELPDTYSDHTRVHLPEPIVKALVHQHAESGATPPRWVCFVSGCTSTFARKPDLERHNRTIHGPKTPCLYCQYGTVWKDKMMEHLRKKHASDVIVRDSIFKQQANTLEEQELPKTLSEQALAQGSGLGVCMESASQDLTHRSHMSWGYKQLRFESWSVSNPKQQQFESSGLGVAGSVMDDLDLGESRIEMGALSENLYEFNDI</sequence>
<dbReference type="SMART" id="SM00355">
    <property type="entry name" value="ZnF_C2H2"/>
    <property type="match status" value="2"/>
</dbReference>
<keyword evidence="1" id="KW-0479">Metal-binding</keyword>
<dbReference type="GO" id="GO:0008270">
    <property type="term" value="F:zinc ion binding"/>
    <property type="evidence" value="ECO:0007669"/>
    <property type="project" value="UniProtKB-KW"/>
</dbReference>
<evidence type="ECO:0000259" key="2">
    <source>
        <dbReference type="PROSITE" id="PS50157"/>
    </source>
</evidence>
<feature type="domain" description="C2H2-type" evidence="2">
    <location>
        <begin position="37"/>
        <end position="67"/>
    </location>
</feature>
<reference evidence="3" key="1">
    <citation type="journal article" date="2020" name="Stud. Mycol.">
        <title>101 Dothideomycetes genomes: a test case for predicting lifestyles and emergence of pathogens.</title>
        <authorList>
            <person name="Haridas S."/>
            <person name="Albert R."/>
            <person name="Binder M."/>
            <person name="Bloem J."/>
            <person name="Labutti K."/>
            <person name="Salamov A."/>
            <person name="Andreopoulos B."/>
            <person name="Baker S."/>
            <person name="Barry K."/>
            <person name="Bills G."/>
            <person name="Bluhm B."/>
            <person name="Cannon C."/>
            <person name="Castanera R."/>
            <person name="Culley D."/>
            <person name="Daum C."/>
            <person name="Ezra D."/>
            <person name="Gonzalez J."/>
            <person name="Henrissat B."/>
            <person name="Kuo A."/>
            <person name="Liang C."/>
            <person name="Lipzen A."/>
            <person name="Lutzoni F."/>
            <person name="Magnuson J."/>
            <person name="Mondo S."/>
            <person name="Nolan M."/>
            <person name="Ohm R."/>
            <person name="Pangilinan J."/>
            <person name="Park H.-J."/>
            <person name="Ramirez L."/>
            <person name="Alfaro M."/>
            <person name="Sun H."/>
            <person name="Tritt A."/>
            <person name="Yoshinaga Y."/>
            <person name="Zwiers L.-H."/>
            <person name="Turgeon B."/>
            <person name="Goodwin S."/>
            <person name="Spatafora J."/>
            <person name="Crous P."/>
            <person name="Grigoriev I."/>
        </authorList>
    </citation>
    <scope>NUCLEOTIDE SEQUENCE</scope>
    <source>
        <strain evidence="3">CBS 627.86</strain>
    </source>
</reference>
<dbReference type="Proteomes" id="UP000799770">
    <property type="component" value="Unassembled WGS sequence"/>
</dbReference>
<gene>
    <name evidence="3" type="ORF">BDV96DRAFT_360252</name>
</gene>
<dbReference type="InterPro" id="IPR013087">
    <property type="entry name" value="Znf_C2H2_type"/>
</dbReference>
<dbReference type="Gene3D" id="3.30.160.60">
    <property type="entry name" value="Classic Zinc Finger"/>
    <property type="match status" value="1"/>
</dbReference>
<name>A0A6A5ZJL5_9PLEO</name>
<keyword evidence="1" id="KW-0862">Zinc</keyword>
<accession>A0A6A5ZJL5</accession>